<evidence type="ECO:0000313" key="2">
    <source>
        <dbReference type="Proteomes" id="UP001432251"/>
    </source>
</evidence>
<dbReference type="EMBL" id="CP146022">
    <property type="protein sequence ID" value="WWQ67716.1"/>
    <property type="molecule type" value="Genomic_DNA"/>
</dbReference>
<gene>
    <name evidence="1" type="ORF">V2W30_33220</name>
</gene>
<name>A0ACD5AKD7_9ACTN</name>
<accession>A0ACD5AKD7</accession>
<proteinExistence type="predicted"/>
<reference evidence="1" key="1">
    <citation type="journal article" date="2025" name="Int. J. Syst. Evol. Microbiol.">
        <title>Streptomyces citrinus sp. nov., with yellow diffusible pigment.</title>
        <authorList>
            <person name="He Y."/>
            <person name="Yang E."/>
            <person name="Xu J."/>
            <person name="Sun Y."/>
            <person name="Sun L."/>
        </authorList>
    </citation>
    <scope>NUCLEOTIDE SEQUENCE</scope>
    <source>
        <strain evidence="1">Q6</strain>
    </source>
</reference>
<organism evidence="1 2">
    <name type="scientific">Streptomyces citrinus</name>
    <dbReference type="NCBI Taxonomy" id="3118173"/>
    <lineage>
        <taxon>Bacteria</taxon>
        <taxon>Bacillati</taxon>
        <taxon>Actinomycetota</taxon>
        <taxon>Actinomycetes</taxon>
        <taxon>Kitasatosporales</taxon>
        <taxon>Streptomycetaceae</taxon>
        <taxon>Streptomyces</taxon>
    </lineage>
</organism>
<keyword evidence="2" id="KW-1185">Reference proteome</keyword>
<sequence length="364" mass="38263">MSLLGRAGRPDLTADDALVMLTAGSTRRARMVPLTRANVAASVRNFCAAYALGPGDATVAVMPFFHGHGLFGTLLCSLAAGGRVALPADGRFSAATFWDDLRAADATWFTAVPTVHETLLEDLESREEEPRLPPLRFVRSCSAPLNAATQRALERTFAAPLLSAYGATECAHQISSEPLPERGALKHGSVGRASGVELRVVDQDGRACPAGVRGEVWVRGPAVARGHLAEGPATVRGFTDGWLRTGDLGALDEDGYLSLTGRIENLIVRGGRKISPEYVEDVLAGCPSVAEAVVFGVADAGQGQRVGAAVVVRGEESAGPDEILRYCRDRLAAVAVPDHIVVVPALPRTAQGGLDRAAVRDAYV</sequence>
<protein>
    <submittedName>
        <fullName evidence="1">AMP-binding protein</fullName>
    </submittedName>
</protein>
<dbReference type="Proteomes" id="UP001432251">
    <property type="component" value="Chromosome"/>
</dbReference>
<evidence type="ECO:0000313" key="1">
    <source>
        <dbReference type="EMBL" id="WWQ67716.1"/>
    </source>
</evidence>